<dbReference type="Proteomes" id="UP000076532">
    <property type="component" value="Unassembled WGS sequence"/>
</dbReference>
<evidence type="ECO:0000313" key="2">
    <source>
        <dbReference type="Proteomes" id="UP000076532"/>
    </source>
</evidence>
<gene>
    <name evidence="1" type="ORF">FIBSPDRAFT_166196</name>
</gene>
<reference evidence="1 2" key="1">
    <citation type="journal article" date="2016" name="Mol. Biol. Evol.">
        <title>Comparative Genomics of Early-Diverging Mushroom-Forming Fungi Provides Insights into the Origins of Lignocellulose Decay Capabilities.</title>
        <authorList>
            <person name="Nagy L.G."/>
            <person name="Riley R."/>
            <person name="Tritt A."/>
            <person name="Adam C."/>
            <person name="Daum C."/>
            <person name="Floudas D."/>
            <person name="Sun H."/>
            <person name="Yadav J.S."/>
            <person name="Pangilinan J."/>
            <person name="Larsson K.H."/>
            <person name="Matsuura K."/>
            <person name="Barry K."/>
            <person name="Labutti K."/>
            <person name="Kuo R."/>
            <person name="Ohm R.A."/>
            <person name="Bhattacharya S.S."/>
            <person name="Shirouzu T."/>
            <person name="Yoshinaga Y."/>
            <person name="Martin F.M."/>
            <person name="Grigoriev I.V."/>
            <person name="Hibbett D.S."/>
        </authorList>
    </citation>
    <scope>NUCLEOTIDE SEQUENCE [LARGE SCALE GENOMIC DNA]</scope>
    <source>
        <strain evidence="1 2">CBS 109695</strain>
    </source>
</reference>
<organism evidence="1 2">
    <name type="scientific">Athelia psychrophila</name>
    <dbReference type="NCBI Taxonomy" id="1759441"/>
    <lineage>
        <taxon>Eukaryota</taxon>
        <taxon>Fungi</taxon>
        <taxon>Dikarya</taxon>
        <taxon>Basidiomycota</taxon>
        <taxon>Agaricomycotina</taxon>
        <taxon>Agaricomycetes</taxon>
        <taxon>Agaricomycetidae</taxon>
        <taxon>Atheliales</taxon>
        <taxon>Atheliaceae</taxon>
        <taxon>Athelia</taxon>
    </lineage>
</organism>
<evidence type="ECO:0000313" key="1">
    <source>
        <dbReference type="EMBL" id="KZP12151.1"/>
    </source>
</evidence>
<keyword evidence="2" id="KW-1185">Reference proteome</keyword>
<dbReference type="EMBL" id="KV417651">
    <property type="protein sequence ID" value="KZP12151.1"/>
    <property type="molecule type" value="Genomic_DNA"/>
</dbReference>
<accession>A0A166B0J0</accession>
<sequence length="117" mass="13138">MDSQNGNFLKCSHRVRTSRRVQQYLMDIADLPNICTVGQGAIRADFLNTNMPAIKCCCGNLAAPRCPIQTRRVSRRWQFVFEANHLGFLNMFIADLRVIGATTAPRHTVPLAMENSS</sequence>
<protein>
    <submittedName>
        <fullName evidence="1">Uncharacterized protein</fullName>
    </submittedName>
</protein>
<proteinExistence type="predicted"/>
<name>A0A166B0J0_9AGAM</name>
<dbReference type="AlphaFoldDB" id="A0A166B0J0"/>